<dbReference type="GO" id="GO:0009253">
    <property type="term" value="P:peptidoglycan catabolic process"/>
    <property type="evidence" value="ECO:0007669"/>
    <property type="project" value="InterPro"/>
</dbReference>
<evidence type="ECO:0000256" key="1">
    <source>
        <dbReference type="ARBA" id="ARBA00022801"/>
    </source>
</evidence>
<dbReference type="Pfam" id="PF01520">
    <property type="entry name" value="Amidase_3"/>
    <property type="match status" value="1"/>
</dbReference>
<sequence>MRIVIDPGHGGSDPGAVCGNLREADLTLRLTRLIAERVAPPATVILTRGENRDVSLNERVRIANRHNADLFLSLHFNAGGGRGFESYVHPSAFPLTRYYRQILHAAATGFLLPQGTRDRGGKEADFYGSATPACPPYF</sequence>
<dbReference type="KEGG" id="adg:Adeg_0189"/>
<evidence type="ECO:0000259" key="2">
    <source>
        <dbReference type="Pfam" id="PF01520"/>
    </source>
</evidence>
<dbReference type="Proteomes" id="UP000002620">
    <property type="component" value="Chromosome"/>
</dbReference>
<dbReference type="InterPro" id="IPR050695">
    <property type="entry name" value="N-acetylmuramoyl_amidase_3"/>
</dbReference>
<reference evidence="3 4" key="1">
    <citation type="submission" date="2009-10" db="EMBL/GenBank/DDBJ databases">
        <title>Complete sequence of chromosome of Ammonifex degensii KC4.</title>
        <authorList>
            <consortium name="US DOE Joint Genome Institute"/>
            <person name="Kerfeld C."/>
            <person name="Goodner B."/>
            <person name="Huber H."/>
            <person name="Stetter K."/>
            <person name="Lucas S."/>
            <person name="Copeland A."/>
            <person name="Lapidus A."/>
            <person name="Glavina del Rio T."/>
            <person name="Dalin E."/>
            <person name="Tice H."/>
            <person name="Bruce D."/>
            <person name="Goodwin L."/>
            <person name="Pitluck S."/>
            <person name="Saunders E."/>
            <person name="Brettin T."/>
            <person name="Detter J.C."/>
            <person name="Han C."/>
            <person name="Larimer F."/>
            <person name="Land M."/>
            <person name="Hauser L."/>
            <person name="Kyrpides N."/>
            <person name="Ovchinnikova G."/>
            <person name="Richardson P."/>
        </authorList>
    </citation>
    <scope>NUCLEOTIDE SEQUENCE [LARGE SCALE GENOMIC DNA]</scope>
    <source>
        <strain evidence="4">DSM 10501 / KC4</strain>
    </source>
</reference>
<name>C9RAT4_AMMDK</name>
<gene>
    <name evidence="3" type="ordered locus">Adeg_0189</name>
</gene>
<dbReference type="SUPFAM" id="SSF53187">
    <property type="entry name" value="Zn-dependent exopeptidases"/>
    <property type="match status" value="1"/>
</dbReference>
<feature type="domain" description="MurNAc-LAA" evidence="2">
    <location>
        <begin position="3"/>
        <end position="128"/>
    </location>
</feature>
<keyword evidence="4" id="KW-1185">Reference proteome</keyword>
<dbReference type="eggNOG" id="COG0860">
    <property type="taxonomic scope" value="Bacteria"/>
</dbReference>
<dbReference type="GO" id="GO:0008745">
    <property type="term" value="F:N-acetylmuramoyl-L-alanine amidase activity"/>
    <property type="evidence" value="ECO:0007669"/>
    <property type="project" value="InterPro"/>
</dbReference>
<proteinExistence type="predicted"/>
<dbReference type="AlphaFoldDB" id="C9RAT4"/>
<evidence type="ECO:0000313" key="3">
    <source>
        <dbReference type="EMBL" id="ACX51361.1"/>
    </source>
</evidence>
<dbReference type="EMBL" id="CP001785">
    <property type="protein sequence ID" value="ACX51361.1"/>
    <property type="molecule type" value="Genomic_DNA"/>
</dbReference>
<dbReference type="STRING" id="429009.Adeg_0189"/>
<dbReference type="OrthoDB" id="9772024at2"/>
<dbReference type="PANTHER" id="PTHR30404">
    <property type="entry name" value="N-ACETYLMURAMOYL-L-ALANINE AMIDASE"/>
    <property type="match status" value="1"/>
</dbReference>
<dbReference type="HOGENOM" id="CLU_014322_9_5_9"/>
<organism evidence="3 4">
    <name type="scientific">Ammonifex degensii (strain DSM 10501 / KC4)</name>
    <dbReference type="NCBI Taxonomy" id="429009"/>
    <lineage>
        <taxon>Bacteria</taxon>
        <taxon>Bacillati</taxon>
        <taxon>Bacillota</taxon>
        <taxon>Clostridia</taxon>
        <taxon>Thermoanaerobacterales</taxon>
        <taxon>Thermoanaerobacteraceae</taxon>
        <taxon>Ammonifex</taxon>
    </lineage>
</organism>
<dbReference type="Gene3D" id="3.40.630.40">
    <property type="entry name" value="Zn-dependent exopeptidases"/>
    <property type="match status" value="1"/>
</dbReference>
<evidence type="ECO:0000313" key="4">
    <source>
        <dbReference type="Proteomes" id="UP000002620"/>
    </source>
</evidence>
<protein>
    <submittedName>
        <fullName evidence="3">Cell wall hydrolase/autolysin</fullName>
    </submittedName>
</protein>
<dbReference type="InterPro" id="IPR002508">
    <property type="entry name" value="MurNAc-LAA_cat"/>
</dbReference>
<dbReference type="GO" id="GO:0030288">
    <property type="term" value="C:outer membrane-bounded periplasmic space"/>
    <property type="evidence" value="ECO:0007669"/>
    <property type="project" value="TreeGrafter"/>
</dbReference>
<accession>C9RAT4</accession>
<dbReference type="PANTHER" id="PTHR30404:SF0">
    <property type="entry name" value="N-ACETYLMURAMOYL-L-ALANINE AMIDASE AMIC"/>
    <property type="match status" value="1"/>
</dbReference>
<dbReference type="CDD" id="cd02696">
    <property type="entry name" value="MurNAc-LAA"/>
    <property type="match status" value="1"/>
</dbReference>
<keyword evidence="1 3" id="KW-0378">Hydrolase</keyword>